<name>A0A839K446_9FIRM</name>
<feature type="transmembrane region" description="Helical" evidence="1">
    <location>
        <begin position="28"/>
        <end position="50"/>
    </location>
</feature>
<proteinExistence type="predicted"/>
<accession>A0A839K446</accession>
<dbReference type="PANTHER" id="PTHR36832:SF1">
    <property type="entry name" value="SLR1174 PROTEIN"/>
    <property type="match status" value="1"/>
</dbReference>
<feature type="transmembrane region" description="Helical" evidence="1">
    <location>
        <begin position="191"/>
        <end position="210"/>
    </location>
</feature>
<evidence type="ECO:0000313" key="3">
    <source>
        <dbReference type="Proteomes" id="UP000574276"/>
    </source>
</evidence>
<feature type="transmembrane region" description="Helical" evidence="1">
    <location>
        <begin position="70"/>
        <end position="87"/>
    </location>
</feature>
<comment type="caution">
    <text evidence="2">The sequence shown here is derived from an EMBL/GenBank/DDBJ whole genome shotgun (WGS) entry which is preliminary data.</text>
</comment>
<keyword evidence="1" id="KW-0812">Transmembrane</keyword>
<organism evidence="2 3">
    <name type="scientific">Variimorphobacter saccharofermentans</name>
    <dbReference type="NCBI Taxonomy" id="2755051"/>
    <lineage>
        <taxon>Bacteria</taxon>
        <taxon>Bacillati</taxon>
        <taxon>Bacillota</taxon>
        <taxon>Clostridia</taxon>
        <taxon>Lachnospirales</taxon>
        <taxon>Lachnospiraceae</taxon>
        <taxon>Variimorphobacter</taxon>
    </lineage>
</organism>
<reference evidence="2 3" key="1">
    <citation type="submission" date="2020-07" db="EMBL/GenBank/DDBJ databases">
        <title>Characterization and genome sequencing of isolate MD1, a novel member within the family Lachnospiraceae.</title>
        <authorList>
            <person name="Rettenmaier R."/>
            <person name="Di Bello L."/>
            <person name="Zinser C."/>
            <person name="Scheitz K."/>
            <person name="Liebl W."/>
            <person name="Zverlov V."/>
        </authorList>
    </citation>
    <scope>NUCLEOTIDE SEQUENCE [LARGE SCALE GENOMIC DNA]</scope>
    <source>
        <strain evidence="2 3">MD1</strain>
    </source>
</reference>
<feature type="transmembrane region" description="Helical" evidence="1">
    <location>
        <begin position="156"/>
        <end position="179"/>
    </location>
</feature>
<gene>
    <name evidence="2" type="ORF">H0486_13050</name>
</gene>
<dbReference type="PANTHER" id="PTHR36832">
    <property type="entry name" value="SLR1174 PROTEIN-RELATED"/>
    <property type="match status" value="1"/>
</dbReference>
<keyword evidence="1" id="KW-0472">Membrane</keyword>
<sequence>MHELRSFNKQLRKYKSFFRIRFSAGLQYRAAALAGIVTQFAWGAMGILGYKAFYNENPGSFPMSFEALTTYIWLQQAFLAIYMMWIIDYDLLRTITDGGIAYELCRPFELYSMWFIRCMADRLSKVVLRCMPILIFAAFLPKPYGMRLPQDPNAAIWFIITMVLGLLVTVSFGMLVYIINFFTLSPMGVRLVAASLVEFFAGAVIPLPFFPDGLRQAVELLPFASMQNVPLRIYSGDIHSTEIYLRAGLQLFWIIFLIFLGKRLIALALKRVVVQGG</sequence>
<feature type="transmembrane region" description="Helical" evidence="1">
    <location>
        <begin position="243"/>
        <end position="261"/>
    </location>
</feature>
<dbReference type="AlphaFoldDB" id="A0A839K446"/>
<keyword evidence="3" id="KW-1185">Reference proteome</keyword>
<dbReference type="RefSeq" id="WP_228353422.1">
    <property type="nucleotide sequence ID" value="NZ_JACEGA010000001.1"/>
</dbReference>
<feature type="transmembrane region" description="Helical" evidence="1">
    <location>
        <begin position="126"/>
        <end position="144"/>
    </location>
</feature>
<evidence type="ECO:0000313" key="2">
    <source>
        <dbReference type="EMBL" id="MBB2183799.1"/>
    </source>
</evidence>
<dbReference type="EMBL" id="JACEGA010000001">
    <property type="protein sequence ID" value="MBB2183799.1"/>
    <property type="molecule type" value="Genomic_DNA"/>
</dbReference>
<keyword evidence="1" id="KW-1133">Transmembrane helix</keyword>
<protein>
    <submittedName>
        <fullName evidence="2">ABC transporter permease</fullName>
    </submittedName>
</protein>
<evidence type="ECO:0000256" key="1">
    <source>
        <dbReference type="SAM" id="Phobius"/>
    </source>
</evidence>
<dbReference type="Proteomes" id="UP000574276">
    <property type="component" value="Unassembled WGS sequence"/>
</dbReference>